<dbReference type="OrthoDB" id="10066679at2759"/>
<sequence>DIYLEWSARLELCSLRIASTNHQISLPLLKDLPNKVQQQGNVRSNTYSRDNGDHNVNQKPMKQEKGFPRSQYDKKNRPKFTCYSCGEEGHVKKFCPKLVKTNSDQDSRRKANVLRIFVD</sequence>
<evidence type="ECO:0000259" key="3">
    <source>
        <dbReference type="PROSITE" id="PS50158"/>
    </source>
</evidence>
<organism evidence="4 5">
    <name type="scientific">Araneus ventricosus</name>
    <name type="common">Orbweaver spider</name>
    <name type="synonym">Epeira ventricosa</name>
    <dbReference type="NCBI Taxonomy" id="182803"/>
    <lineage>
        <taxon>Eukaryota</taxon>
        <taxon>Metazoa</taxon>
        <taxon>Ecdysozoa</taxon>
        <taxon>Arthropoda</taxon>
        <taxon>Chelicerata</taxon>
        <taxon>Arachnida</taxon>
        <taxon>Araneae</taxon>
        <taxon>Araneomorphae</taxon>
        <taxon>Entelegynae</taxon>
        <taxon>Araneoidea</taxon>
        <taxon>Araneidae</taxon>
        <taxon>Araneus</taxon>
    </lineage>
</organism>
<keyword evidence="1" id="KW-0862">Zinc</keyword>
<dbReference type="Gene3D" id="4.10.60.10">
    <property type="entry name" value="Zinc finger, CCHC-type"/>
    <property type="match status" value="1"/>
</dbReference>
<keyword evidence="1" id="KW-0479">Metal-binding</keyword>
<dbReference type="GO" id="GO:0008270">
    <property type="term" value="F:zinc ion binding"/>
    <property type="evidence" value="ECO:0007669"/>
    <property type="project" value="UniProtKB-KW"/>
</dbReference>
<keyword evidence="5" id="KW-1185">Reference proteome</keyword>
<dbReference type="InterPro" id="IPR001878">
    <property type="entry name" value="Znf_CCHC"/>
</dbReference>
<reference evidence="4 5" key="1">
    <citation type="journal article" date="2019" name="Sci. Rep.">
        <title>Orb-weaving spider Araneus ventricosus genome elucidates the spidroin gene catalogue.</title>
        <authorList>
            <person name="Kono N."/>
            <person name="Nakamura H."/>
            <person name="Ohtoshi R."/>
            <person name="Moran D.A.P."/>
            <person name="Shinohara A."/>
            <person name="Yoshida Y."/>
            <person name="Fujiwara M."/>
            <person name="Mori M."/>
            <person name="Tomita M."/>
            <person name="Arakawa K."/>
        </authorList>
    </citation>
    <scope>NUCLEOTIDE SEQUENCE [LARGE SCALE GENOMIC DNA]</scope>
</reference>
<gene>
    <name evidence="4" type="ORF">AVEN_249866_1</name>
</gene>
<dbReference type="Pfam" id="PF00098">
    <property type="entry name" value="zf-CCHC"/>
    <property type="match status" value="1"/>
</dbReference>
<evidence type="ECO:0000313" key="4">
    <source>
        <dbReference type="EMBL" id="GBN96519.1"/>
    </source>
</evidence>
<evidence type="ECO:0000256" key="2">
    <source>
        <dbReference type="SAM" id="MobiDB-lite"/>
    </source>
</evidence>
<evidence type="ECO:0000256" key="1">
    <source>
        <dbReference type="PROSITE-ProRule" id="PRU00047"/>
    </source>
</evidence>
<dbReference type="PROSITE" id="PS50158">
    <property type="entry name" value="ZF_CCHC"/>
    <property type="match status" value="1"/>
</dbReference>
<dbReference type="Proteomes" id="UP000499080">
    <property type="component" value="Unassembled WGS sequence"/>
</dbReference>
<feature type="domain" description="CCHC-type" evidence="3">
    <location>
        <begin position="82"/>
        <end position="97"/>
    </location>
</feature>
<dbReference type="SMART" id="SM00343">
    <property type="entry name" value="ZnF_C2HC"/>
    <property type="match status" value="1"/>
</dbReference>
<dbReference type="EMBL" id="BGPR01026642">
    <property type="protein sequence ID" value="GBN96519.1"/>
    <property type="molecule type" value="Genomic_DNA"/>
</dbReference>
<proteinExistence type="predicted"/>
<name>A0A4Y2TAU6_ARAVE</name>
<feature type="region of interest" description="Disordered" evidence="2">
    <location>
        <begin position="35"/>
        <end position="73"/>
    </location>
</feature>
<protein>
    <recommendedName>
        <fullName evidence="3">CCHC-type domain-containing protein</fullName>
    </recommendedName>
</protein>
<keyword evidence="1" id="KW-0863">Zinc-finger</keyword>
<accession>A0A4Y2TAU6</accession>
<feature type="compositionally biased region" description="Basic and acidic residues" evidence="2">
    <location>
        <begin position="61"/>
        <end position="73"/>
    </location>
</feature>
<dbReference type="InterPro" id="IPR036875">
    <property type="entry name" value="Znf_CCHC_sf"/>
</dbReference>
<feature type="non-terminal residue" evidence="4">
    <location>
        <position position="1"/>
    </location>
</feature>
<dbReference type="SUPFAM" id="SSF57756">
    <property type="entry name" value="Retrovirus zinc finger-like domains"/>
    <property type="match status" value="1"/>
</dbReference>
<evidence type="ECO:0000313" key="5">
    <source>
        <dbReference type="Proteomes" id="UP000499080"/>
    </source>
</evidence>
<dbReference type="GO" id="GO:0003676">
    <property type="term" value="F:nucleic acid binding"/>
    <property type="evidence" value="ECO:0007669"/>
    <property type="project" value="InterPro"/>
</dbReference>
<feature type="compositionally biased region" description="Polar residues" evidence="2">
    <location>
        <begin position="35"/>
        <end position="60"/>
    </location>
</feature>
<comment type="caution">
    <text evidence="4">The sequence shown here is derived from an EMBL/GenBank/DDBJ whole genome shotgun (WGS) entry which is preliminary data.</text>
</comment>
<dbReference type="AlphaFoldDB" id="A0A4Y2TAU6"/>